<dbReference type="Proteomes" id="UP000602057">
    <property type="component" value="Unassembled WGS sequence"/>
</dbReference>
<dbReference type="SUPFAM" id="SSF46955">
    <property type="entry name" value="Putative DNA-binding domain"/>
    <property type="match status" value="1"/>
</dbReference>
<name>A0A8J6QB03_9FLAO</name>
<gene>
    <name evidence="2" type="ORF">ICJ84_12665</name>
</gene>
<dbReference type="AlphaFoldDB" id="A0A8J6QB03"/>
<dbReference type="InterPro" id="IPR041657">
    <property type="entry name" value="HTH_17"/>
</dbReference>
<dbReference type="Pfam" id="PF12728">
    <property type="entry name" value="HTH_17"/>
    <property type="match status" value="1"/>
</dbReference>
<comment type="caution">
    <text evidence="2">The sequence shown here is derived from an EMBL/GenBank/DDBJ whole genome shotgun (WGS) entry which is preliminary data.</text>
</comment>
<feature type="domain" description="Helix-turn-helix" evidence="1">
    <location>
        <begin position="51"/>
        <end position="95"/>
    </location>
</feature>
<dbReference type="InterPro" id="IPR009061">
    <property type="entry name" value="DNA-bd_dom_put_sf"/>
</dbReference>
<reference evidence="2" key="2">
    <citation type="submission" date="2020-09" db="EMBL/GenBank/DDBJ databases">
        <authorList>
            <person name="Wu Z."/>
        </authorList>
    </citation>
    <scope>NUCLEOTIDE SEQUENCE</scope>
    <source>
        <strain evidence="2">SC17</strain>
    </source>
</reference>
<dbReference type="RefSeq" id="WP_188216788.1">
    <property type="nucleotide sequence ID" value="NZ_BAABGH010000002.1"/>
</dbReference>
<dbReference type="EMBL" id="JACVXC010000005">
    <property type="protein sequence ID" value="MBD0836290.1"/>
    <property type="molecule type" value="Genomic_DNA"/>
</dbReference>
<protein>
    <submittedName>
        <fullName evidence="2">Helix-turn-helix domain-containing protein</fullName>
    </submittedName>
</protein>
<reference evidence="2" key="1">
    <citation type="journal article" date="2013" name="Int. J. Syst. Evol. Microbiol.">
        <title>Aestuariibaculum suncheonense gen. nov., sp. nov., a marine bacterium of the family Flavobacteriaceae isolated from a tidal flat and emended descriptions of the genera Gaetbulibacter and Tamlana.</title>
        <authorList>
            <person name="Jeong S.H."/>
            <person name="Park M.S."/>
            <person name="Jin H.M."/>
            <person name="Lee K."/>
            <person name="Park W."/>
            <person name="Jeon C.O."/>
        </authorList>
    </citation>
    <scope>NUCLEOTIDE SEQUENCE</scope>
    <source>
        <strain evidence="2">SC17</strain>
    </source>
</reference>
<proteinExistence type="predicted"/>
<keyword evidence="3" id="KW-1185">Reference proteome</keyword>
<accession>A0A8J6QB03</accession>
<evidence type="ECO:0000259" key="1">
    <source>
        <dbReference type="Pfam" id="PF12728"/>
    </source>
</evidence>
<organism evidence="2 3">
    <name type="scientific">Aestuariibaculum suncheonense</name>
    <dbReference type="NCBI Taxonomy" id="1028745"/>
    <lineage>
        <taxon>Bacteria</taxon>
        <taxon>Pseudomonadati</taxon>
        <taxon>Bacteroidota</taxon>
        <taxon>Flavobacteriia</taxon>
        <taxon>Flavobacteriales</taxon>
        <taxon>Flavobacteriaceae</taxon>
    </lineage>
</organism>
<evidence type="ECO:0000313" key="2">
    <source>
        <dbReference type="EMBL" id="MBD0836290.1"/>
    </source>
</evidence>
<sequence length="98" mass="11119">MNKQILTNVYGVTPEVLVEMINAGVKVELEKTKAQLKEELKQEINKETSKLLTRKEAADYLKVSMVTLNNWAKHGILKPLKIGNLVRYELVELQKALG</sequence>
<evidence type="ECO:0000313" key="3">
    <source>
        <dbReference type="Proteomes" id="UP000602057"/>
    </source>
</evidence>